<evidence type="ECO:0000256" key="1">
    <source>
        <dbReference type="SAM" id="MobiDB-lite"/>
    </source>
</evidence>
<feature type="domain" description="SCP" evidence="2">
    <location>
        <begin position="192"/>
        <end position="363"/>
    </location>
</feature>
<reference evidence="3 4" key="1">
    <citation type="submission" date="2014-10" db="EMBL/GenBank/DDBJ databases">
        <title>Draft genome of the hookworm Ancylostoma caninum.</title>
        <authorList>
            <person name="Mitreva M."/>
        </authorList>
    </citation>
    <scope>NUCLEOTIDE SEQUENCE [LARGE SCALE GENOMIC DNA]</scope>
    <source>
        <strain evidence="3 4">Baltimore</strain>
    </source>
</reference>
<evidence type="ECO:0000259" key="2">
    <source>
        <dbReference type="SMART" id="SM00198"/>
    </source>
</evidence>
<evidence type="ECO:0000313" key="4">
    <source>
        <dbReference type="Proteomes" id="UP000252519"/>
    </source>
</evidence>
<gene>
    <name evidence="3" type="ORF">ANCCAN_06327</name>
</gene>
<name>A0A368GTF8_ANCCA</name>
<dbReference type="InterPro" id="IPR035940">
    <property type="entry name" value="CAP_sf"/>
</dbReference>
<comment type="caution">
    <text evidence="3">The sequence shown here is derived from an EMBL/GenBank/DDBJ whole genome shotgun (WGS) entry which is preliminary data.</text>
</comment>
<dbReference type="SMART" id="SM00198">
    <property type="entry name" value="SCP"/>
    <property type="match status" value="1"/>
</dbReference>
<dbReference type="Gene3D" id="3.40.33.10">
    <property type="entry name" value="CAP"/>
    <property type="match status" value="2"/>
</dbReference>
<dbReference type="InterPro" id="IPR014044">
    <property type="entry name" value="CAP_dom"/>
</dbReference>
<proteinExistence type="predicted"/>
<dbReference type="STRING" id="29170.A0A368GTF8"/>
<sequence length="390" mass="42592">MRYASPEGSEGLENEPVEEKSVKEKAELGSNLRLAEAIVYEPRMLALGRNTLIPHVVSSWYSPVMIYGQNANNKFDDPRLEEFANIAYDKNLGVGCYYAACPNNKAPTKAVFSCVYNTYVRPNQVIYETGTACVHDSQCTTYPNSICLDELCVTPAIVPLPPTPAPPVPPVTPPGPILPNMCPGNAGLMTDVIRTNILQMHNWRRSQLAFGNIKNGKNDYNLPTASNMYKMAYDCNLEKDALVFASKCSLASSPQTSRVGQGENVHVGSLSTDHLLTGRNKLHAETPAKRKFQAVQAWWSQVFKNGLNQKVIFTTNLRDKPAAPTAFTQMGWAKSVKLGCAIVSCPTNMFTVCRYSEKGNIVNQQIYIPGTPCAACPGSCIVAEGLCATP</sequence>
<dbReference type="PANTHER" id="PTHR10334">
    <property type="entry name" value="CYSTEINE-RICH SECRETORY PROTEIN-RELATED"/>
    <property type="match status" value="1"/>
</dbReference>
<feature type="region of interest" description="Disordered" evidence="1">
    <location>
        <begin position="1"/>
        <end position="23"/>
    </location>
</feature>
<dbReference type="OrthoDB" id="5874910at2759"/>
<protein>
    <submittedName>
        <fullName evidence="3">SCP-like protein</fullName>
    </submittedName>
</protein>
<organism evidence="3 4">
    <name type="scientific">Ancylostoma caninum</name>
    <name type="common">Dog hookworm</name>
    <dbReference type="NCBI Taxonomy" id="29170"/>
    <lineage>
        <taxon>Eukaryota</taxon>
        <taxon>Metazoa</taxon>
        <taxon>Ecdysozoa</taxon>
        <taxon>Nematoda</taxon>
        <taxon>Chromadorea</taxon>
        <taxon>Rhabditida</taxon>
        <taxon>Rhabditina</taxon>
        <taxon>Rhabditomorpha</taxon>
        <taxon>Strongyloidea</taxon>
        <taxon>Ancylostomatidae</taxon>
        <taxon>Ancylostomatinae</taxon>
        <taxon>Ancylostoma</taxon>
    </lineage>
</organism>
<dbReference type="Proteomes" id="UP000252519">
    <property type="component" value="Unassembled WGS sequence"/>
</dbReference>
<dbReference type="AlphaFoldDB" id="A0A368GTF8"/>
<dbReference type="SUPFAM" id="SSF55797">
    <property type="entry name" value="PR-1-like"/>
    <property type="match status" value="2"/>
</dbReference>
<accession>A0A368GTF8</accession>
<evidence type="ECO:0000313" key="3">
    <source>
        <dbReference type="EMBL" id="RCN47661.1"/>
    </source>
</evidence>
<dbReference type="Pfam" id="PF00188">
    <property type="entry name" value="CAP"/>
    <property type="match status" value="2"/>
</dbReference>
<dbReference type="PRINTS" id="PR00837">
    <property type="entry name" value="V5TPXLIKE"/>
</dbReference>
<keyword evidence="4" id="KW-1185">Reference proteome</keyword>
<dbReference type="CDD" id="cd05380">
    <property type="entry name" value="CAP_euk"/>
    <property type="match status" value="1"/>
</dbReference>
<dbReference type="EMBL" id="JOJR01000059">
    <property type="protein sequence ID" value="RCN47661.1"/>
    <property type="molecule type" value="Genomic_DNA"/>
</dbReference>
<dbReference type="InterPro" id="IPR001283">
    <property type="entry name" value="CRISP-related"/>
</dbReference>